<dbReference type="AlphaFoldDB" id="A0A1I7UKP4"/>
<dbReference type="InterPro" id="IPR001849">
    <property type="entry name" value="PH_domain"/>
</dbReference>
<dbReference type="SMART" id="SM00109">
    <property type="entry name" value="C1"/>
    <property type="match status" value="1"/>
</dbReference>
<sequence>MIVVDLDSDSISSEDLKKRLLEAEGLIHDLRTERDALQQSLVDKAGLNESVIIERSKRVSTQETRIFRRDMTVLEEDVKQKAQQIRHLQDRCSQLEVEKKQMEEVVRRIEEDKQDQEKQLTGLRLRFHDLEKQMIQKSEDIYQMTSQIQMKTETVNDLRKQFETTMAEMNLEKKILEEKLMKAGSHVDQENRVISEVRQLSNRLECLTPVKKAQRKEQEEYLQLSAKVIEETMESLKTRNRRLEKELEEKKQVLKVTREELETLQKTMKEAMGDSEQASRYLQEENMKITRQKADIRCDLLEARRQLESFDRKKEELEKQRDEALEEVTRLQNQKKSVEKELQELQNLSEERQTKIEELQTKMAGLEVMKREHDAMRNELSRIQEKFNECGRMLVLSDTQFSQMKSEKEQAERSRRRAIEQCNELVGRVRSLEASLENQRKVEQEVETLRAENSRQAQKLEFMKEEIQEVHADYRQELSTVAARHQKSKSSSEDVEPLRLQLSQKESQLRSAKKTIDEIRADNRKVQEMLDECRRHQEKILEENVRLRKGMADALAKIEEYKRNWQNSEEKAEKMEEERRGMEKRIGKMEEEIQEKTQQIQENEETIAALHSQINARQTKQQPKLGRRSTLLSTVSEMDTSVYMREAEEMRSLEEQRSKLMSDLAEKRRLLSESKSKSTANTTTVIHTTTVTSTETASSKSATELRPPAATMRHDIPHKWKEFRHLGVLSMKCSLCFVGIPTLGKTKRCVHCDVQVHASCAPRVNNTCGMPVQCATYYQQNQTTVSAVSEGRMNGWLRVYSDDQPGATWIASWAMMDLTRIAFYTNDGADLDKPFLWIDLNQEQWVLRTGQEMPVDCDDSMRASNVLMIKMPRRSLYILAPSQPAAGRWAECLQTAQRKRMMLNSKAASIAEFTCLLVLNSPNNLKIFKALVRRKRLTRELTLLTG</sequence>
<dbReference type="InterPro" id="IPR002219">
    <property type="entry name" value="PKC_DAG/PE"/>
</dbReference>
<dbReference type="SUPFAM" id="SSF57889">
    <property type="entry name" value="Cysteine-rich domain"/>
    <property type="match status" value="1"/>
</dbReference>
<dbReference type="eggNOG" id="KOG0976">
    <property type="taxonomic scope" value="Eukaryota"/>
</dbReference>
<comment type="catalytic activity">
    <reaction evidence="4">
        <text>L-threonyl-[protein] + ATP = O-phospho-L-threonyl-[protein] + ADP + H(+)</text>
        <dbReference type="Rhea" id="RHEA:46608"/>
        <dbReference type="Rhea" id="RHEA-COMP:11060"/>
        <dbReference type="Rhea" id="RHEA-COMP:11605"/>
        <dbReference type="ChEBI" id="CHEBI:15378"/>
        <dbReference type="ChEBI" id="CHEBI:30013"/>
        <dbReference type="ChEBI" id="CHEBI:30616"/>
        <dbReference type="ChEBI" id="CHEBI:61977"/>
        <dbReference type="ChEBI" id="CHEBI:456216"/>
        <dbReference type="EC" id="2.7.11.1"/>
    </reaction>
</comment>
<organism evidence="9 10">
    <name type="scientific">Caenorhabditis tropicalis</name>
    <dbReference type="NCBI Taxonomy" id="1561998"/>
    <lineage>
        <taxon>Eukaryota</taxon>
        <taxon>Metazoa</taxon>
        <taxon>Ecdysozoa</taxon>
        <taxon>Nematoda</taxon>
        <taxon>Chromadorea</taxon>
        <taxon>Rhabditida</taxon>
        <taxon>Rhabditina</taxon>
        <taxon>Rhabditomorpha</taxon>
        <taxon>Rhabditoidea</taxon>
        <taxon>Rhabditidae</taxon>
        <taxon>Peloderinae</taxon>
        <taxon>Caenorhabditis</taxon>
    </lineage>
</organism>
<evidence type="ECO:0000256" key="2">
    <source>
        <dbReference type="ARBA" id="ARBA00022723"/>
    </source>
</evidence>
<evidence type="ECO:0000256" key="5">
    <source>
        <dbReference type="ARBA" id="ARBA00048679"/>
    </source>
</evidence>
<dbReference type="SMART" id="SM00233">
    <property type="entry name" value="PH"/>
    <property type="match status" value="1"/>
</dbReference>
<keyword evidence="6" id="KW-0175">Coiled coil</keyword>
<accession>A0A1I7UKP4</accession>
<feature type="coiled-coil region" evidence="6">
    <location>
        <begin position="300"/>
        <end position="477"/>
    </location>
</feature>
<keyword evidence="2" id="KW-0479">Metal-binding</keyword>
<feature type="domain" description="Phorbol-ester/DAG-type" evidence="8">
    <location>
        <begin position="717"/>
        <end position="768"/>
    </location>
</feature>
<dbReference type="PANTHER" id="PTHR22988">
    <property type="entry name" value="MYOTONIC DYSTROPHY S/T KINASE-RELATED"/>
    <property type="match status" value="1"/>
</dbReference>
<evidence type="ECO:0000256" key="7">
    <source>
        <dbReference type="SAM" id="MobiDB-lite"/>
    </source>
</evidence>
<feature type="compositionally biased region" description="Low complexity" evidence="7">
    <location>
        <begin position="677"/>
        <end position="702"/>
    </location>
</feature>
<feature type="coiled-coil region" evidence="6">
    <location>
        <begin position="643"/>
        <end position="670"/>
    </location>
</feature>
<proteinExistence type="predicted"/>
<feature type="region of interest" description="Disordered" evidence="7">
    <location>
        <begin position="671"/>
        <end position="708"/>
    </location>
</feature>
<dbReference type="PANTHER" id="PTHR22988:SF71">
    <property type="entry name" value="CITRON RHO-INTERACTING KINASE"/>
    <property type="match status" value="1"/>
</dbReference>
<dbReference type="GO" id="GO:0004674">
    <property type="term" value="F:protein serine/threonine kinase activity"/>
    <property type="evidence" value="ECO:0007669"/>
    <property type="project" value="UniProtKB-EC"/>
</dbReference>
<feature type="coiled-coil region" evidence="6">
    <location>
        <begin position="13"/>
        <end position="40"/>
    </location>
</feature>
<keyword evidence="3" id="KW-0862">Zinc</keyword>
<dbReference type="WBParaSite" id="Csp11.Scaffold630.g16927.t1">
    <property type="protein sequence ID" value="Csp11.Scaffold630.g16927.t1"/>
    <property type="gene ID" value="Csp11.Scaffold630.g16927"/>
</dbReference>
<evidence type="ECO:0000259" key="8">
    <source>
        <dbReference type="PROSITE" id="PS50081"/>
    </source>
</evidence>
<evidence type="ECO:0000256" key="3">
    <source>
        <dbReference type="ARBA" id="ARBA00022833"/>
    </source>
</evidence>
<evidence type="ECO:0000256" key="6">
    <source>
        <dbReference type="SAM" id="Coils"/>
    </source>
</evidence>
<dbReference type="Proteomes" id="UP000095282">
    <property type="component" value="Unplaced"/>
</dbReference>
<feature type="coiled-coil region" evidence="6">
    <location>
        <begin position="71"/>
        <end position="133"/>
    </location>
</feature>
<reference evidence="10" key="1">
    <citation type="submission" date="2016-11" db="UniProtKB">
        <authorList>
            <consortium name="WormBaseParasite"/>
        </authorList>
    </citation>
    <scope>IDENTIFICATION</scope>
</reference>
<dbReference type="GO" id="GO:0046872">
    <property type="term" value="F:metal ion binding"/>
    <property type="evidence" value="ECO:0007669"/>
    <property type="project" value="UniProtKB-KW"/>
</dbReference>
<evidence type="ECO:0000313" key="10">
    <source>
        <dbReference type="WBParaSite" id="Csp11.Scaffold630.g16927.t1"/>
    </source>
</evidence>
<dbReference type="GO" id="GO:0031032">
    <property type="term" value="P:actomyosin structure organization"/>
    <property type="evidence" value="ECO:0007669"/>
    <property type="project" value="TreeGrafter"/>
</dbReference>
<dbReference type="Pfam" id="PF00169">
    <property type="entry name" value="PH"/>
    <property type="match status" value="1"/>
</dbReference>
<dbReference type="GO" id="GO:0005737">
    <property type="term" value="C:cytoplasm"/>
    <property type="evidence" value="ECO:0007669"/>
    <property type="project" value="TreeGrafter"/>
</dbReference>
<keyword evidence="1" id="KW-0597">Phosphoprotein</keyword>
<dbReference type="SUPFAM" id="SSF50729">
    <property type="entry name" value="PH domain-like"/>
    <property type="match status" value="1"/>
</dbReference>
<name>A0A1I7UKP4_9PELO</name>
<evidence type="ECO:0000256" key="4">
    <source>
        <dbReference type="ARBA" id="ARBA00047899"/>
    </source>
</evidence>
<dbReference type="PROSITE" id="PS50081">
    <property type="entry name" value="ZF_DAG_PE_2"/>
    <property type="match status" value="1"/>
</dbReference>
<dbReference type="GO" id="GO:0005856">
    <property type="term" value="C:cytoskeleton"/>
    <property type="evidence" value="ECO:0007669"/>
    <property type="project" value="TreeGrafter"/>
</dbReference>
<dbReference type="InterPro" id="IPR050839">
    <property type="entry name" value="Rho-assoc_Ser/Thr_Kinase"/>
</dbReference>
<evidence type="ECO:0000313" key="9">
    <source>
        <dbReference type="Proteomes" id="UP000095282"/>
    </source>
</evidence>
<protein>
    <submittedName>
        <fullName evidence="10">Phorbol-ester/DAG-type domain-containing protein</fullName>
    </submittedName>
</protein>
<feature type="coiled-coil region" evidence="6">
    <location>
        <begin position="226"/>
        <end position="274"/>
    </location>
</feature>
<feature type="coiled-coil region" evidence="6">
    <location>
        <begin position="502"/>
        <end position="613"/>
    </location>
</feature>
<keyword evidence="9" id="KW-1185">Reference proteome</keyword>
<evidence type="ECO:0000256" key="1">
    <source>
        <dbReference type="ARBA" id="ARBA00022553"/>
    </source>
</evidence>
<dbReference type="InterPro" id="IPR046349">
    <property type="entry name" value="C1-like_sf"/>
</dbReference>
<dbReference type="STRING" id="1561998.A0A1I7UKP4"/>
<comment type="catalytic activity">
    <reaction evidence="5">
        <text>L-seryl-[protein] + ATP = O-phospho-L-seryl-[protein] + ADP + H(+)</text>
        <dbReference type="Rhea" id="RHEA:17989"/>
        <dbReference type="Rhea" id="RHEA-COMP:9863"/>
        <dbReference type="Rhea" id="RHEA-COMP:11604"/>
        <dbReference type="ChEBI" id="CHEBI:15378"/>
        <dbReference type="ChEBI" id="CHEBI:29999"/>
        <dbReference type="ChEBI" id="CHEBI:30616"/>
        <dbReference type="ChEBI" id="CHEBI:83421"/>
        <dbReference type="ChEBI" id="CHEBI:456216"/>
        <dbReference type="EC" id="2.7.11.1"/>
    </reaction>
</comment>